<dbReference type="InterPro" id="IPR001646">
    <property type="entry name" value="5peptide_repeat"/>
</dbReference>
<dbReference type="AlphaFoldDB" id="A0A7W3PCD2"/>
<dbReference type="Proteomes" id="UP000540568">
    <property type="component" value="Unassembled WGS sequence"/>
</dbReference>
<proteinExistence type="predicted"/>
<name>A0A7W3PCD2_9MICO</name>
<gene>
    <name evidence="2" type="ORF">FHX71_000296</name>
</gene>
<keyword evidence="1" id="KW-1133">Transmembrane helix</keyword>
<dbReference type="EMBL" id="JACGWV010000001">
    <property type="protein sequence ID" value="MBA8806354.1"/>
    <property type="molecule type" value="Genomic_DNA"/>
</dbReference>
<protein>
    <submittedName>
        <fullName evidence="2">Uncharacterized protein YjbI with pentapeptide repeats</fullName>
    </submittedName>
</protein>
<evidence type="ECO:0000313" key="2">
    <source>
        <dbReference type="EMBL" id="MBA8806354.1"/>
    </source>
</evidence>
<keyword evidence="3" id="KW-1185">Reference proteome</keyword>
<dbReference type="RefSeq" id="WP_182614099.1">
    <property type="nucleotide sequence ID" value="NZ_BAAATF010000012.1"/>
</dbReference>
<dbReference type="Pfam" id="PF00805">
    <property type="entry name" value="Pentapeptide"/>
    <property type="match status" value="1"/>
</dbReference>
<accession>A0A7W3PCD2</accession>
<evidence type="ECO:0000256" key="1">
    <source>
        <dbReference type="SAM" id="Phobius"/>
    </source>
</evidence>
<dbReference type="Gene3D" id="2.160.20.80">
    <property type="entry name" value="E3 ubiquitin-protein ligase SopA"/>
    <property type="match status" value="1"/>
</dbReference>
<keyword evidence="1" id="KW-0812">Transmembrane</keyword>
<evidence type="ECO:0000313" key="3">
    <source>
        <dbReference type="Proteomes" id="UP000540568"/>
    </source>
</evidence>
<reference evidence="2 3" key="1">
    <citation type="submission" date="2020-07" db="EMBL/GenBank/DDBJ databases">
        <title>Sequencing the genomes of 1000 actinobacteria strains.</title>
        <authorList>
            <person name="Klenk H.-P."/>
        </authorList>
    </citation>
    <scope>NUCLEOTIDE SEQUENCE [LARGE SCALE GENOMIC DNA]</scope>
    <source>
        <strain evidence="2 3">DSM 44121</strain>
    </source>
</reference>
<organism evidence="2 3">
    <name type="scientific">Promicromonospora sukumoe</name>
    <dbReference type="NCBI Taxonomy" id="88382"/>
    <lineage>
        <taxon>Bacteria</taxon>
        <taxon>Bacillati</taxon>
        <taxon>Actinomycetota</taxon>
        <taxon>Actinomycetes</taxon>
        <taxon>Micrococcales</taxon>
        <taxon>Promicromonosporaceae</taxon>
        <taxon>Promicromonospora</taxon>
    </lineage>
</organism>
<dbReference type="SUPFAM" id="SSF141571">
    <property type="entry name" value="Pentapeptide repeat-like"/>
    <property type="match status" value="1"/>
</dbReference>
<feature type="transmembrane region" description="Helical" evidence="1">
    <location>
        <begin position="9"/>
        <end position="30"/>
    </location>
</feature>
<comment type="caution">
    <text evidence="2">The sequence shown here is derived from an EMBL/GenBank/DDBJ whole genome shotgun (WGS) entry which is preliminary data.</text>
</comment>
<keyword evidence="1" id="KW-0472">Membrane</keyword>
<sequence>MREFGRRDMVVAVVSGLTVGLVLMVGQWWIDDARSDRAESLANVQYIRETVRDTPGGPKNFRGMNLRGADLSGVDMGCEVQINRRVTDQITQDPHGSLEGADPQTCADFTGADLSGAVLDHADISGAVLHDIDGDGLSAYKLQAVGASIVGDLNGANFVASNFAGALVESKGWGVGGMLFERTVLDGAVVWVGGADPQFLAVTLTGAAVVTERGDQFPSQGAHAYCQLEYPEDPWEPREMTGGYQYGHGESFPRFTACGYLSEDFECSPASMSLLPRETLLDLGAPYWHPLESCGTPTEPLRHVSMKTLSEMYEHAVKPRTGQVVLESDLEPHPGRS</sequence>